<accession>A0A8V0Z7V9</accession>
<feature type="compositionally biased region" description="Basic and acidic residues" evidence="5">
    <location>
        <begin position="433"/>
        <end position="449"/>
    </location>
</feature>
<dbReference type="PROSITE" id="PS00226">
    <property type="entry name" value="IF_ROD_1"/>
    <property type="match status" value="1"/>
</dbReference>
<dbReference type="GO" id="GO:0042383">
    <property type="term" value="C:sarcolemma"/>
    <property type="evidence" value="ECO:0000318"/>
    <property type="project" value="GO_Central"/>
</dbReference>
<feature type="region of interest" description="Disordered" evidence="5">
    <location>
        <begin position="1514"/>
        <end position="1541"/>
    </location>
</feature>
<feature type="compositionally biased region" description="Basic and acidic residues" evidence="5">
    <location>
        <begin position="631"/>
        <end position="643"/>
    </location>
</feature>
<keyword evidence="1 3" id="KW-0403">Intermediate filament</keyword>
<feature type="compositionally biased region" description="Basic and acidic residues" evidence="5">
    <location>
        <begin position="1461"/>
        <end position="1471"/>
    </location>
</feature>
<dbReference type="Proteomes" id="UP000000539">
    <property type="component" value="Chromosome 10"/>
</dbReference>
<dbReference type="GO" id="GO:0019215">
    <property type="term" value="F:intermediate filament binding"/>
    <property type="evidence" value="ECO:0000318"/>
    <property type="project" value="GO_Central"/>
</dbReference>
<evidence type="ECO:0000256" key="1">
    <source>
        <dbReference type="ARBA" id="ARBA00022754"/>
    </source>
</evidence>
<dbReference type="SUPFAM" id="SSF64593">
    <property type="entry name" value="Intermediate filament protein, coiled coil region"/>
    <property type="match status" value="2"/>
</dbReference>
<dbReference type="GeneID" id="395599"/>
<keyword evidence="2 4" id="KW-0175">Coiled coil</keyword>
<evidence type="ECO:0000256" key="2">
    <source>
        <dbReference type="ARBA" id="ARBA00023054"/>
    </source>
</evidence>
<evidence type="ECO:0000256" key="3">
    <source>
        <dbReference type="RuleBase" id="RU000685"/>
    </source>
</evidence>
<dbReference type="KEGG" id="gga:395599"/>
<evidence type="ECO:0000256" key="5">
    <source>
        <dbReference type="SAM" id="MobiDB-lite"/>
    </source>
</evidence>
<evidence type="ECO:0000256" key="4">
    <source>
        <dbReference type="SAM" id="Coils"/>
    </source>
</evidence>
<dbReference type="GO" id="GO:0005882">
    <property type="term" value="C:intermediate filament"/>
    <property type="evidence" value="ECO:0000318"/>
    <property type="project" value="GO_Central"/>
</dbReference>
<feature type="coiled-coil region" evidence="4">
    <location>
        <begin position="183"/>
        <end position="285"/>
    </location>
</feature>
<feature type="compositionally biased region" description="Polar residues" evidence="5">
    <location>
        <begin position="1514"/>
        <end position="1528"/>
    </location>
</feature>
<gene>
    <name evidence="7" type="primary">SYNM</name>
</gene>
<dbReference type="InterPro" id="IPR018039">
    <property type="entry name" value="IF_conserved"/>
</dbReference>
<dbReference type="InterPro" id="IPR030634">
    <property type="entry name" value="SYNM"/>
</dbReference>
<dbReference type="CTD" id="23336"/>
<feature type="domain" description="IF rod" evidence="6">
    <location>
        <begin position="11"/>
        <end position="314"/>
    </location>
</feature>
<evidence type="ECO:0000313" key="7">
    <source>
        <dbReference type="Ensembl" id="ENSGALP00010027044.1"/>
    </source>
</evidence>
<protein>
    <submittedName>
        <fullName evidence="7">Synemin</fullName>
    </submittedName>
</protein>
<dbReference type="GO" id="GO:0017166">
    <property type="term" value="F:vinculin binding"/>
    <property type="evidence" value="ECO:0000318"/>
    <property type="project" value="GO_Central"/>
</dbReference>
<feature type="region of interest" description="Disordered" evidence="5">
    <location>
        <begin position="361"/>
        <end position="388"/>
    </location>
</feature>
<feature type="region of interest" description="Disordered" evidence="5">
    <location>
        <begin position="432"/>
        <end position="486"/>
    </location>
</feature>
<dbReference type="GeneTree" id="ENSGT00940000159268"/>
<evidence type="ECO:0000259" key="6">
    <source>
        <dbReference type="PROSITE" id="PS51842"/>
    </source>
</evidence>
<feature type="region of interest" description="Disordered" evidence="5">
    <location>
        <begin position="515"/>
        <end position="554"/>
    </location>
</feature>
<dbReference type="PROSITE" id="PS51842">
    <property type="entry name" value="IF_ROD_2"/>
    <property type="match status" value="1"/>
</dbReference>
<feature type="coiled-coil region" evidence="4">
    <location>
        <begin position="15"/>
        <end position="137"/>
    </location>
</feature>
<dbReference type="PANTHER" id="PTHR47136">
    <property type="entry name" value="SYNEMIN"/>
    <property type="match status" value="1"/>
</dbReference>
<feature type="compositionally biased region" description="Basic and acidic residues" evidence="5">
    <location>
        <begin position="463"/>
        <end position="485"/>
    </location>
</feature>
<dbReference type="Ensembl" id="ENSGALT00010045307.1">
    <property type="protein sequence ID" value="ENSGALP00010027044.1"/>
    <property type="gene ID" value="ENSGALG00010018753.1"/>
</dbReference>
<proteinExistence type="evidence at protein level"/>
<dbReference type="GO" id="GO:0031443">
    <property type="term" value="P:fast-twitch skeletal muscle fiber contraction"/>
    <property type="evidence" value="ECO:0000318"/>
    <property type="project" value="GO_Central"/>
</dbReference>
<dbReference type="OrthoDB" id="9949055at2759"/>
<sequence length="1604" mass="182167">MWRRWEAGWDEKRELQELNSRLRVFVSRVRELEEENRFLARELAELREQELIGLRVPEQELAWLRMQLEELSQAKLEAELERDGLRRELEQLQLLGAEVLATRRRLEPELAGQRQLLQRLQGECVALEELLLQLQDEHGHLAERQRREAVEIRELRMDLAALPPPLSALSLEELEETYEMLLSQSCQETLLRYQEQIQRLQEQEAQRSRENLELLREESRQCRQHLEDLHRQGQELCGLRERLEQELLAMQDRHGAEVEEYQRIIDALEEEKQFLTMSITDYLRDYQELLQVKAGLILEIETYRALLEGKSNQWVITWRDQLIGKLPQDIINTSYNYTDMYSTYQERNQNKTSPAIRITDTRHRIPATNTSSSARYSAQSTQAGSQTAVSGTAFGKGVLGSIYRPSTTIRKDERIVTDHKELRTYTPGYSSWKHTETQQKTIPERKKIEVTSSSTVSFSKQSTHAERSDKDNKADTKPKISESLRTKSNFSKFPTYELNTSSKPSVYEETITETRTTIKEKRGGSKPTEEGTSLPKEKDKLEKQTKEEKRKVDEKTFVEERSVNFGRQTDAKMGIEQKKYVREEVISQKVAESDISNARTLKKESSKKDTDVSFESKSKEVIEIPITLERPAPDKVSQKKNEDISSQDFKTSRGRETGDHVTKPAEIHKISVSESDLRDEEKTSDRSHKMKTLATESIAENIAADILKSFTPSSSSEVSTDTKVTSFSKQEQPDDGKIRTEITVQSRVQENIDVSAEADRGSLSNQDVRKVLESAEGTPSKQEIENIVRHGLKGSGVAKNMSVNVEIVEETVDYTTDERTDFSTPFEVEEVEDTFPEREKRYGDDEQDITLTYEDLKKKKQRHESFTHVEEVTEEDDSPIEQKYFVSVPDDHPIINEKDDDSVYGQIHIEEESTIKYSWQDEFLQGTQSKRDEGVSSPEETYRVVGEEAAAHILKEEHPKAGTSHVESVVIEKEIKIPQEFQASIKGLLSKETKDPKQQLKEALEQLGGSLPESVKEELSALTKESQADSSNLEFDIKKVHQTEEGGLLTIVAEVNLSQTINADEFDIAQLGEIIAGEKEKTTSHSLKGDKLERVAGGKISTETDVSARSDIYTPVANQEVYKSSTVRKTGSTGYHTTEKVIYDSSILETANLGEDSHSPESTDESKSVRHIRVGPTEVQRFEQIVYEGPGSEMLGLSATEDVVQTEGTSEMSHSVKHFKLGPKEIQTTEEVIYRGPITTTVEEIDSGNLSQQTFSSDINRSTRHVTVGSRQVIEEVSFEGLGSDSLELNSSGNLSQSEGSVDVSRSVRQFRLHPKEIHSEQVIFEGPISGKVEVSDSRDFSQTESSVRHIQLGPKEFMTAEKVIYQGPITEHIEISEVGDQTHSESSVKHFRLGQTGVRTTERIIYQGSLSETPELINKGHLSENEGSSDISTSFRHVRITPVETQTEQIIFTRPISETLEDHSQARESSESSSSMKHVKVGSSETSFTFQMDVSNVGGVSMAESEEQATVVISNKQDPSVNQSQFRVESDHSGDSENKRSYIHSSFSQDHVENIVEKSDFDKTVQLQRMVDQRSVISDDKKVALLYLDHEEEDDEENDGQWF</sequence>
<keyword evidence="8" id="KW-1185">Reference proteome</keyword>
<feature type="compositionally biased region" description="Basic and acidic residues" evidence="5">
    <location>
        <begin position="650"/>
        <end position="687"/>
    </location>
</feature>
<name>A0A8V0Z7V9_CHICK</name>
<keyword evidence="9" id="KW-1267">Proteomics identification</keyword>
<dbReference type="SMART" id="SM01391">
    <property type="entry name" value="Filament"/>
    <property type="match status" value="1"/>
</dbReference>
<reference evidence="7" key="1">
    <citation type="submission" date="2020-11" db="EMBL/GenBank/DDBJ databases">
        <title>Gallus gallus (Chicken) genome, bGalGal1, GRCg7b, maternal haplotype autosomes + Z &amp; W.</title>
        <authorList>
            <person name="Warren W."/>
            <person name="Formenti G."/>
            <person name="Fedrigo O."/>
            <person name="Haase B."/>
            <person name="Mountcastle J."/>
            <person name="Balacco J."/>
            <person name="Tracey A."/>
            <person name="Schneider V."/>
            <person name="Okimoto R."/>
            <person name="Cheng H."/>
            <person name="Hawken R."/>
            <person name="Howe K."/>
            <person name="Jarvis E.D."/>
        </authorList>
    </citation>
    <scope>NUCLEOTIDE SEQUENCE [LARGE SCALE GENOMIC DNA]</scope>
    <source>
        <strain evidence="7">Broiler</strain>
    </source>
</reference>
<dbReference type="RefSeq" id="NP_990140.3">
    <property type="nucleotide sequence ID" value="NM_204809.5"/>
</dbReference>
<dbReference type="OMA" id="KMLYASE"/>
<feature type="region of interest" description="Disordered" evidence="5">
    <location>
        <begin position="710"/>
        <end position="740"/>
    </location>
</feature>
<dbReference type="PANTHER" id="PTHR47136:SF1">
    <property type="entry name" value="SYNEMIN"/>
    <property type="match status" value="1"/>
</dbReference>
<reference evidence="7" key="2">
    <citation type="submission" date="2025-08" db="UniProtKB">
        <authorList>
            <consortium name="Ensembl"/>
        </authorList>
    </citation>
    <scope>IDENTIFICATION</scope>
    <source>
        <strain evidence="7">broiler</strain>
    </source>
</reference>
<dbReference type="Pfam" id="PF00038">
    <property type="entry name" value="Filament"/>
    <property type="match status" value="1"/>
</dbReference>
<dbReference type="GO" id="GO:0005200">
    <property type="term" value="F:structural constituent of cytoskeleton"/>
    <property type="evidence" value="ECO:0000318"/>
    <property type="project" value="GO_Central"/>
</dbReference>
<feature type="compositionally biased region" description="Basic and acidic residues" evidence="5">
    <location>
        <begin position="731"/>
        <end position="740"/>
    </location>
</feature>
<dbReference type="GlyGen" id="A0A8V0Z7V9">
    <property type="glycosylation" value="3 sites"/>
</dbReference>
<dbReference type="Gene3D" id="1.20.5.170">
    <property type="match status" value="1"/>
</dbReference>
<evidence type="ECO:0000313" key="8">
    <source>
        <dbReference type="Proteomes" id="UP000000539"/>
    </source>
</evidence>
<dbReference type="GO" id="GO:0045104">
    <property type="term" value="P:intermediate filament cytoskeleton organization"/>
    <property type="evidence" value="ECO:0007669"/>
    <property type="project" value="InterPro"/>
</dbReference>
<feature type="compositionally biased region" description="Low complexity" evidence="5">
    <location>
        <begin position="451"/>
        <end position="462"/>
    </location>
</feature>
<evidence type="ECO:0007829" key="9">
    <source>
        <dbReference type="PeptideAtlas" id="A0A8V0Z7V9"/>
    </source>
</evidence>
<comment type="similarity">
    <text evidence="3">Belongs to the intermediate filament family.</text>
</comment>
<dbReference type="InterPro" id="IPR039008">
    <property type="entry name" value="IF_rod_dom"/>
</dbReference>
<feature type="region of interest" description="Disordered" evidence="5">
    <location>
        <begin position="1454"/>
        <end position="1483"/>
    </location>
</feature>
<dbReference type="GO" id="GO:0060053">
    <property type="term" value="C:neurofilament cytoskeleton"/>
    <property type="evidence" value="ECO:0000318"/>
    <property type="project" value="GO_Central"/>
</dbReference>
<dbReference type="FunCoup" id="A0A8V0Z7V9">
    <property type="interactions" value="1224"/>
</dbReference>
<feature type="compositionally biased region" description="Basic and acidic residues" evidence="5">
    <location>
        <begin position="1529"/>
        <end position="1541"/>
    </location>
</feature>
<feature type="compositionally biased region" description="Polar residues" evidence="5">
    <location>
        <begin position="367"/>
        <end position="388"/>
    </location>
</feature>
<organism evidence="7 8">
    <name type="scientific">Gallus gallus</name>
    <name type="common">Chicken</name>
    <dbReference type="NCBI Taxonomy" id="9031"/>
    <lineage>
        <taxon>Eukaryota</taxon>
        <taxon>Metazoa</taxon>
        <taxon>Chordata</taxon>
        <taxon>Craniata</taxon>
        <taxon>Vertebrata</taxon>
        <taxon>Euteleostomi</taxon>
        <taxon>Archelosauria</taxon>
        <taxon>Archosauria</taxon>
        <taxon>Dinosauria</taxon>
        <taxon>Saurischia</taxon>
        <taxon>Theropoda</taxon>
        <taxon>Coelurosauria</taxon>
        <taxon>Aves</taxon>
        <taxon>Neognathae</taxon>
        <taxon>Galloanserae</taxon>
        <taxon>Galliformes</taxon>
        <taxon>Phasianidae</taxon>
        <taxon>Phasianinae</taxon>
        <taxon>Gallus</taxon>
    </lineage>
</organism>
<feature type="region of interest" description="Disordered" evidence="5">
    <location>
        <begin position="625"/>
        <end position="692"/>
    </location>
</feature>
<feature type="compositionally biased region" description="Basic and acidic residues" evidence="5">
    <location>
        <begin position="516"/>
        <end position="554"/>
    </location>
</feature>
<feature type="compositionally biased region" description="Low complexity" evidence="5">
    <location>
        <begin position="710"/>
        <end position="726"/>
    </location>
</feature>
<dbReference type="SMR" id="A0A8V0Z7V9"/>
<reference evidence="7" key="3">
    <citation type="submission" date="2025-09" db="UniProtKB">
        <authorList>
            <consortium name="Ensembl"/>
        </authorList>
    </citation>
    <scope>IDENTIFICATION</scope>
    <source>
        <strain evidence="7">broiler</strain>
    </source>
</reference>
<dbReference type="GO" id="GO:0008307">
    <property type="term" value="F:structural constituent of muscle"/>
    <property type="evidence" value="ECO:0000318"/>
    <property type="project" value="GO_Central"/>
</dbReference>
<dbReference type="GO" id="GO:0043034">
    <property type="term" value="C:costamere"/>
    <property type="evidence" value="ECO:0000318"/>
    <property type="project" value="GO_Central"/>
</dbReference>